<feature type="non-terminal residue" evidence="1">
    <location>
        <position position="165"/>
    </location>
</feature>
<keyword evidence="2" id="KW-1185">Reference proteome</keyword>
<proteinExistence type="predicted"/>
<protein>
    <submittedName>
        <fullName evidence="1">Uncharacterized protein</fullName>
    </submittedName>
</protein>
<evidence type="ECO:0000313" key="1">
    <source>
        <dbReference type="EMBL" id="KAI4831824.1"/>
    </source>
</evidence>
<reference evidence="1" key="1">
    <citation type="submission" date="2022-05" db="EMBL/GenBank/DDBJ databases">
        <title>Chromosome-level genome of Chaenocephalus aceratus.</title>
        <authorList>
            <person name="Park H."/>
        </authorList>
    </citation>
    <scope>NUCLEOTIDE SEQUENCE</scope>
    <source>
        <strain evidence="1">KU_202001</strain>
    </source>
</reference>
<accession>A0ACB9XX14</accession>
<evidence type="ECO:0000313" key="2">
    <source>
        <dbReference type="Proteomes" id="UP001057452"/>
    </source>
</evidence>
<feature type="non-terminal residue" evidence="1">
    <location>
        <position position="1"/>
    </location>
</feature>
<organism evidence="1 2">
    <name type="scientific">Chaenocephalus aceratus</name>
    <name type="common">Blackfin icefish</name>
    <name type="synonym">Chaenichthys aceratus</name>
    <dbReference type="NCBI Taxonomy" id="36190"/>
    <lineage>
        <taxon>Eukaryota</taxon>
        <taxon>Metazoa</taxon>
        <taxon>Chordata</taxon>
        <taxon>Craniata</taxon>
        <taxon>Vertebrata</taxon>
        <taxon>Euteleostomi</taxon>
        <taxon>Actinopterygii</taxon>
        <taxon>Neopterygii</taxon>
        <taxon>Teleostei</taxon>
        <taxon>Neoteleostei</taxon>
        <taxon>Acanthomorphata</taxon>
        <taxon>Eupercaria</taxon>
        <taxon>Perciformes</taxon>
        <taxon>Notothenioidei</taxon>
        <taxon>Channichthyidae</taxon>
        <taxon>Chaenocephalus</taxon>
    </lineage>
</organism>
<dbReference type="EMBL" id="CM043786">
    <property type="protein sequence ID" value="KAI4831824.1"/>
    <property type="molecule type" value="Genomic_DNA"/>
</dbReference>
<name>A0ACB9XX14_CHAAC</name>
<dbReference type="Proteomes" id="UP001057452">
    <property type="component" value="Chromosome 2"/>
</dbReference>
<comment type="caution">
    <text evidence="1">The sequence shown here is derived from an EMBL/GenBank/DDBJ whole genome shotgun (WGS) entry which is preliminary data.</text>
</comment>
<sequence>VVCFTVAPLAFTVVSEVTELGKPPLRRPTALRMFRCPFQRRTLSSGKAHKFRVFKQSHTLIICPLPSSSGVMNKQRSGVTGAESRRADRKLVLLWRRVGVTPLMTERVTQEPPRGDGDLGTAPSANAVLLLYFREGSARCTFAKIFARSERGSLLSVKKEDRKEG</sequence>
<gene>
    <name evidence="1" type="ORF">KUCAC02_001343</name>
</gene>